<evidence type="ECO:0000259" key="8">
    <source>
        <dbReference type="PROSITE" id="PS50928"/>
    </source>
</evidence>
<dbReference type="RefSeq" id="WP_370876384.1">
    <property type="nucleotide sequence ID" value="NZ_JALIRM010000008.1"/>
</dbReference>
<proteinExistence type="inferred from homology"/>
<evidence type="ECO:0000313" key="9">
    <source>
        <dbReference type="EMBL" id="MDQ0343140.1"/>
    </source>
</evidence>
<feature type="transmembrane region" description="Helical" evidence="7">
    <location>
        <begin position="129"/>
        <end position="151"/>
    </location>
</feature>
<evidence type="ECO:0000256" key="5">
    <source>
        <dbReference type="ARBA" id="ARBA00022989"/>
    </source>
</evidence>
<sequence>MSNPISISNLKMEDPKSFQGKSLKKSKLVGSLTLLVVLLVGSLIMIIPFVWMLLTSFDWAARLNIPFPPRFWPKDFSTRTYELAFKNIPMLKYMINSAIISIGVIFVSMMSALLSGYAISKLRFKGSMIVLVLALSTMMIPFEMTMIPQYLLFAKIKLLDTYWAFYLPALNYAFGTFLAKSFIDQLPSTLREAAIIDGAGEFRVFFKVYFPLCIPIIATMTILQFLGVWNDLLWPLLALKTPDKYTIQLGLAMFTYNKSQPLPSIIMAATTVSLIPVITLYLFLQRYIVESIALSGIKQ</sequence>
<dbReference type="CDD" id="cd06261">
    <property type="entry name" value="TM_PBP2"/>
    <property type="match status" value="1"/>
</dbReference>
<keyword evidence="4 7" id="KW-0812">Transmembrane</keyword>
<dbReference type="PANTHER" id="PTHR43744:SF12">
    <property type="entry name" value="ABC TRANSPORTER PERMEASE PROTEIN MG189-RELATED"/>
    <property type="match status" value="1"/>
</dbReference>
<feature type="transmembrane region" description="Helical" evidence="7">
    <location>
        <begin position="163"/>
        <end position="183"/>
    </location>
</feature>
<dbReference type="Proteomes" id="UP001232343">
    <property type="component" value="Unassembled WGS sequence"/>
</dbReference>
<feature type="transmembrane region" description="Helical" evidence="7">
    <location>
        <begin position="28"/>
        <end position="54"/>
    </location>
</feature>
<dbReference type="Gene3D" id="1.10.3720.10">
    <property type="entry name" value="MetI-like"/>
    <property type="match status" value="1"/>
</dbReference>
<keyword evidence="5 7" id="KW-1133">Transmembrane helix</keyword>
<protein>
    <submittedName>
        <fullName evidence="9">Multiple sugar transport system permease protein</fullName>
    </submittedName>
</protein>
<dbReference type="PANTHER" id="PTHR43744">
    <property type="entry name" value="ABC TRANSPORTER PERMEASE PROTEIN MG189-RELATED-RELATED"/>
    <property type="match status" value="1"/>
</dbReference>
<keyword evidence="2 7" id="KW-0813">Transport</keyword>
<keyword evidence="9" id="KW-0762">Sugar transport</keyword>
<dbReference type="Pfam" id="PF00528">
    <property type="entry name" value="BPD_transp_1"/>
    <property type="match status" value="1"/>
</dbReference>
<comment type="caution">
    <text evidence="9">The sequence shown here is derived from an EMBL/GenBank/DDBJ whole genome shotgun (WGS) entry which is preliminary data.</text>
</comment>
<feature type="transmembrane region" description="Helical" evidence="7">
    <location>
        <begin position="204"/>
        <end position="229"/>
    </location>
</feature>
<dbReference type="InterPro" id="IPR035906">
    <property type="entry name" value="MetI-like_sf"/>
</dbReference>
<accession>A0ABU0D430</accession>
<evidence type="ECO:0000256" key="2">
    <source>
        <dbReference type="ARBA" id="ARBA00022448"/>
    </source>
</evidence>
<organism evidence="9 10">
    <name type="scientific">Lederbergia wuyishanensis</name>
    <dbReference type="NCBI Taxonomy" id="1347903"/>
    <lineage>
        <taxon>Bacteria</taxon>
        <taxon>Bacillati</taxon>
        <taxon>Bacillota</taxon>
        <taxon>Bacilli</taxon>
        <taxon>Bacillales</taxon>
        <taxon>Bacillaceae</taxon>
        <taxon>Lederbergia</taxon>
    </lineage>
</organism>
<keyword evidence="3" id="KW-1003">Cell membrane</keyword>
<feature type="transmembrane region" description="Helical" evidence="7">
    <location>
        <begin position="262"/>
        <end position="284"/>
    </location>
</feature>
<keyword evidence="6 7" id="KW-0472">Membrane</keyword>
<reference evidence="9 10" key="1">
    <citation type="submission" date="2023-07" db="EMBL/GenBank/DDBJ databases">
        <title>Genomic Encyclopedia of Type Strains, Phase IV (KMG-IV): sequencing the most valuable type-strain genomes for metagenomic binning, comparative biology and taxonomic classification.</title>
        <authorList>
            <person name="Goeker M."/>
        </authorList>
    </citation>
    <scope>NUCLEOTIDE SEQUENCE [LARGE SCALE GENOMIC DNA]</scope>
    <source>
        <strain evidence="9 10">DSM 27848</strain>
    </source>
</reference>
<gene>
    <name evidence="9" type="ORF">J2S14_001954</name>
</gene>
<evidence type="ECO:0000313" key="10">
    <source>
        <dbReference type="Proteomes" id="UP001232343"/>
    </source>
</evidence>
<keyword evidence="10" id="KW-1185">Reference proteome</keyword>
<evidence type="ECO:0000256" key="3">
    <source>
        <dbReference type="ARBA" id="ARBA00022475"/>
    </source>
</evidence>
<evidence type="ECO:0000256" key="1">
    <source>
        <dbReference type="ARBA" id="ARBA00004651"/>
    </source>
</evidence>
<name>A0ABU0D430_9BACI</name>
<evidence type="ECO:0000256" key="7">
    <source>
        <dbReference type="RuleBase" id="RU363032"/>
    </source>
</evidence>
<dbReference type="PROSITE" id="PS50928">
    <property type="entry name" value="ABC_TM1"/>
    <property type="match status" value="1"/>
</dbReference>
<feature type="transmembrane region" description="Helical" evidence="7">
    <location>
        <begin position="93"/>
        <end position="117"/>
    </location>
</feature>
<evidence type="ECO:0000256" key="4">
    <source>
        <dbReference type="ARBA" id="ARBA00022692"/>
    </source>
</evidence>
<evidence type="ECO:0000256" key="6">
    <source>
        <dbReference type="ARBA" id="ARBA00023136"/>
    </source>
</evidence>
<feature type="domain" description="ABC transmembrane type-1" evidence="8">
    <location>
        <begin position="94"/>
        <end position="284"/>
    </location>
</feature>
<dbReference type="SUPFAM" id="SSF161098">
    <property type="entry name" value="MetI-like"/>
    <property type="match status" value="1"/>
</dbReference>
<comment type="subcellular location">
    <subcellularLocation>
        <location evidence="1 7">Cell membrane</location>
        <topology evidence="1 7">Multi-pass membrane protein</topology>
    </subcellularLocation>
</comment>
<dbReference type="InterPro" id="IPR000515">
    <property type="entry name" value="MetI-like"/>
</dbReference>
<dbReference type="EMBL" id="JAUSUO010000004">
    <property type="protein sequence ID" value="MDQ0343140.1"/>
    <property type="molecule type" value="Genomic_DNA"/>
</dbReference>
<comment type="similarity">
    <text evidence="7">Belongs to the binding-protein-dependent transport system permease family.</text>
</comment>